<dbReference type="EMBL" id="JAUSUI010000020">
    <property type="protein sequence ID" value="MDQ0305442.1"/>
    <property type="molecule type" value="Genomic_DNA"/>
</dbReference>
<dbReference type="Proteomes" id="UP001224682">
    <property type="component" value="Unassembled WGS sequence"/>
</dbReference>
<sequence>MTPVATADTIRFDIFIAGDLEQAKQVCREYCFDAGLCVTVEPVAYIYTGGEEAGVRVGLINYPRFPSAEGELRVKARGLAEALMRRLCQHSYSIAGPDHTDWYSRRPV</sequence>
<name>A0ABU0BHY9_9HYPH</name>
<protein>
    <submittedName>
        <fullName evidence="1">Uncharacterized protein</fullName>
    </submittedName>
</protein>
<organism evidence="1 2">
    <name type="scientific">Ancylobacter polymorphus</name>
    <dbReference type="NCBI Taxonomy" id="223390"/>
    <lineage>
        <taxon>Bacteria</taxon>
        <taxon>Pseudomonadati</taxon>
        <taxon>Pseudomonadota</taxon>
        <taxon>Alphaproteobacteria</taxon>
        <taxon>Hyphomicrobiales</taxon>
        <taxon>Xanthobacteraceae</taxon>
        <taxon>Ancylobacter</taxon>
    </lineage>
</organism>
<evidence type="ECO:0000313" key="2">
    <source>
        <dbReference type="Proteomes" id="UP001224682"/>
    </source>
</evidence>
<comment type="caution">
    <text evidence="1">The sequence shown here is derived from an EMBL/GenBank/DDBJ whole genome shotgun (WGS) entry which is preliminary data.</text>
</comment>
<accession>A0ABU0BHY9</accession>
<keyword evidence="2" id="KW-1185">Reference proteome</keyword>
<proteinExistence type="predicted"/>
<dbReference type="RefSeq" id="WP_307023467.1">
    <property type="nucleotide sequence ID" value="NZ_JAUSUI010000020.1"/>
</dbReference>
<reference evidence="1 2" key="1">
    <citation type="submission" date="2023-07" db="EMBL/GenBank/DDBJ databases">
        <title>Genomic Encyclopedia of Type Strains, Phase IV (KMG-IV): sequencing the most valuable type-strain genomes for metagenomic binning, comparative biology and taxonomic classification.</title>
        <authorList>
            <person name="Goeker M."/>
        </authorList>
    </citation>
    <scope>NUCLEOTIDE SEQUENCE [LARGE SCALE GENOMIC DNA]</scope>
    <source>
        <strain evidence="1 2">DSM 2457</strain>
    </source>
</reference>
<gene>
    <name evidence="1" type="ORF">J2S75_004506</name>
</gene>
<evidence type="ECO:0000313" key="1">
    <source>
        <dbReference type="EMBL" id="MDQ0305442.1"/>
    </source>
</evidence>